<sequence>MYYNNKWLLWSFYSNRRIVLSINKRFYRKATGWKIYNHPSVDPSSSSDTHRQSLLQQWFDPSAFTLFAFQSVGRWHRNLVRQAHRFDWQYTLRSLLVSNKQQNDDSLQLGISDTKLIPLIFIEWSESVDDWKDHIAAFGIREPVIGLSCLHDWQSLVDQLGLSSEWKTTGFQLLQRNDASWLFKMEHKIYYGFHDSNRSASESIQLPSIHSDGQSLVQLVAQAQSLESASNRTFSDMEQVASNLQLNALDSWYDFRELEYQQRLAFAEKGPPILLQIPQTIFRYPRDALIHSNKKWIFVSDTFHHRIVVWEESSGNILGTIGCGVARFRDGDFTSCCFHQPSGMALNGDILYIADTENGCLRMADIESGQVETIFPEPCRVNCNNNNMTRALEFCDIWRTPWKPPKNWDPTVSTNFGRPLSVVVKDKSISVLTIAPLAIWEFRVVDVHGKRRVEYLGKRGNDKHASWKNIWLEQHLEQFTNTPERISIDEATTQKIRQSNHIIRKPLGRLENLPPPWTLFGVREQVADYDAFQYVYPYLRGRRIETEDYLYLIPGIARVCISITLPTGYVFAGKTLVHSNIQGPMVSTTPPLGIDDYKIPRGEKSRRKFEGLDEPQDLVLPEAPKMDPFSGVPIVIDMYTFPGSGFITVDLVVYLKKQESSVEDNTIYYDTIQLKAPVRVTKYGLETEYLYVTSRVEPPLPVYETISIDRLQKTTLENTKKAADK</sequence>
<evidence type="ECO:0000313" key="2">
    <source>
        <dbReference type="Proteomes" id="UP001300502"/>
    </source>
</evidence>
<dbReference type="PANTHER" id="PTHR46388">
    <property type="entry name" value="NHL REPEAT-CONTAINING PROTEIN 2"/>
    <property type="match status" value="1"/>
</dbReference>
<gene>
    <name evidence="1" type="ORF">GAYE_SCF00G1878</name>
</gene>
<reference evidence="1 2" key="1">
    <citation type="submission" date="2022-07" db="EMBL/GenBank/DDBJ databases">
        <title>Genome-wide signatures of adaptation to extreme environments.</title>
        <authorList>
            <person name="Cho C.H."/>
            <person name="Yoon H.S."/>
        </authorList>
    </citation>
    <scope>NUCLEOTIDE SEQUENCE [LARGE SCALE GENOMIC DNA]</scope>
    <source>
        <strain evidence="1 2">108.79 E11</strain>
    </source>
</reference>
<accession>A0AAV9I974</accession>
<dbReference type="EMBL" id="JANCYU010000020">
    <property type="protein sequence ID" value="KAK4523980.1"/>
    <property type="molecule type" value="Genomic_DNA"/>
</dbReference>
<name>A0AAV9I974_9RHOD</name>
<comment type="caution">
    <text evidence="1">The sequence shown here is derived from an EMBL/GenBank/DDBJ whole genome shotgun (WGS) entry which is preliminary data.</text>
</comment>
<keyword evidence="2" id="KW-1185">Reference proteome</keyword>
<dbReference type="PANTHER" id="PTHR46388:SF2">
    <property type="entry name" value="NHL REPEAT-CONTAINING PROTEIN 2"/>
    <property type="match status" value="1"/>
</dbReference>
<proteinExistence type="predicted"/>
<dbReference type="SUPFAM" id="SSF63825">
    <property type="entry name" value="YWTD domain"/>
    <property type="match status" value="1"/>
</dbReference>
<evidence type="ECO:0000313" key="1">
    <source>
        <dbReference type="EMBL" id="KAK4523980.1"/>
    </source>
</evidence>
<organism evidence="1 2">
    <name type="scientific">Galdieria yellowstonensis</name>
    <dbReference type="NCBI Taxonomy" id="3028027"/>
    <lineage>
        <taxon>Eukaryota</taxon>
        <taxon>Rhodophyta</taxon>
        <taxon>Bangiophyceae</taxon>
        <taxon>Galdieriales</taxon>
        <taxon>Galdieriaceae</taxon>
        <taxon>Galdieria</taxon>
    </lineage>
</organism>
<dbReference type="Gene3D" id="2.120.10.30">
    <property type="entry name" value="TolB, C-terminal domain"/>
    <property type="match status" value="1"/>
</dbReference>
<dbReference type="Proteomes" id="UP001300502">
    <property type="component" value="Unassembled WGS sequence"/>
</dbReference>
<dbReference type="AlphaFoldDB" id="A0AAV9I974"/>
<dbReference type="InterPro" id="IPR011042">
    <property type="entry name" value="6-blade_b-propeller_TolB-like"/>
</dbReference>
<protein>
    <submittedName>
        <fullName evidence="1">Uncharacterized protein</fullName>
    </submittedName>
</protein>